<accession>X0YNE5</accession>
<feature type="transmembrane region" description="Helical" evidence="1">
    <location>
        <begin position="31"/>
        <end position="50"/>
    </location>
</feature>
<evidence type="ECO:0000313" key="2">
    <source>
        <dbReference type="EMBL" id="GAG57680.1"/>
    </source>
</evidence>
<reference evidence="2" key="1">
    <citation type="journal article" date="2014" name="Front. Microbiol.">
        <title>High frequency of phylogenetically diverse reductive dehalogenase-homologous genes in deep subseafloor sedimentary metagenomes.</title>
        <authorList>
            <person name="Kawai M."/>
            <person name="Futagami T."/>
            <person name="Toyoda A."/>
            <person name="Takaki Y."/>
            <person name="Nishi S."/>
            <person name="Hori S."/>
            <person name="Arai W."/>
            <person name="Tsubouchi T."/>
            <person name="Morono Y."/>
            <person name="Uchiyama I."/>
            <person name="Ito T."/>
            <person name="Fujiyama A."/>
            <person name="Inagaki F."/>
            <person name="Takami H."/>
        </authorList>
    </citation>
    <scope>NUCLEOTIDE SEQUENCE</scope>
    <source>
        <strain evidence="2">Expedition CK06-06</strain>
    </source>
</reference>
<organism evidence="2">
    <name type="scientific">marine sediment metagenome</name>
    <dbReference type="NCBI Taxonomy" id="412755"/>
    <lineage>
        <taxon>unclassified sequences</taxon>
        <taxon>metagenomes</taxon>
        <taxon>ecological metagenomes</taxon>
    </lineage>
</organism>
<comment type="caution">
    <text evidence="2">The sequence shown here is derived from an EMBL/GenBank/DDBJ whole genome shotgun (WGS) entry which is preliminary data.</text>
</comment>
<keyword evidence="1" id="KW-0812">Transmembrane</keyword>
<feature type="transmembrane region" description="Helical" evidence="1">
    <location>
        <begin position="70"/>
        <end position="90"/>
    </location>
</feature>
<feature type="transmembrane region" description="Helical" evidence="1">
    <location>
        <begin position="152"/>
        <end position="171"/>
    </location>
</feature>
<proteinExistence type="predicted"/>
<feature type="transmembrane region" description="Helical" evidence="1">
    <location>
        <begin position="111"/>
        <end position="132"/>
    </location>
</feature>
<sequence>MNVITWVTSFITAFLIYAYLTGFLGKYIWYIALGTIFLAFLAGIIPAVIADTNAFTEPFEMGSPHWAKTIVNMLVLIVLVVVILTDLIKITSFKSFTAKDNRFSGNVGRQLMLVSFILLWLSAISFFGTTFMAEAHVVGGINVWETVQIQSLGTYITMIGGVATLSSGLIYNRIKPPTFRQT</sequence>
<feature type="transmembrane region" description="Helical" evidence="1">
    <location>
        <begin position="6"/>
        <end position="24"/>
    </location>
</feature>
<gene>
    <name evidence="2" type="ORF">S01H4_13863</name>
</gene>
<keyword evidence="1" id="KW-0472">Membrane</keyword>
<name>X0YNE5_9ZZZZ</name>
<protein>
    <submittedName>
        <fullName evidence="2">Uncharacterized protein</fullName>
    </submittedName>
</protein>
<dbReference type="AlphaFoldDB" id="X0YNE5"/>
<dbReference type="EMBL" id="BART01006093">
    <property type="protein sequence ID" value="GAG57680.1"/>
    <property type="molecule type" value="Genomic_DNA"/>
</dbReference>
<evidence type="ECO:0000256" key="1">
    <source>
        <dbReference type="SAM" id="Phobius"/>
    </source>
</evidence>
<keyword evidence="1" id="KW-1133">Transmembrane helix</keyword>